<dbReference type="Pfam" id="PF00430">
    <property type="entry name" value="ATP-synt_B"/>
    <property type="match status" value="1"/>
</dbReference>
<keyword evidence="14" id="KW-0934">Plastid</keyword>
<evidence type="ECO:0000256" key="6">
    <source>
        <dbReference type="ARBA" id="ARBA00022989"/>
    </source>
</evidence>
<gene>
    <name evidence="11 14" type="primary">atpF</name>
</gene>
<comment type="subcellular location">
    <subcellularLocation>
        <location evidence="1">Membrane</location>
        <topology evidence="1">Single-pass membrane protein</topology>
    </subcellularLocation>
    <subcellularLocation>
        <location evidence="11">Plastid</location>
        <location evidence="11">Chloroplast thylakoid membrane</location>
        <topology evidence="11">Single-pass membrane protein</topology>
    </subcellularLocation>
</comment>
<protein>
    <recommendedName>
        <fullName evidence="11">ATP synthase subunit b, chloroplastic</fullName>
    </recommendedName>
    <alternativeName>
        <fullName evidence="11">ATP synthase F(0) sector subunit b</fullName>
    </alternativeName>
    <alternativeName>
        <fullName evidence="11">ATPase subunit I</fullName>
    </alternativeName>
</protein>
<evidence type="ECO:0000256" key="2">
    <source>
        <dbReference type="ARBA" id="ARBA00022448"/>
    </source>
</evidence>
<evidence type="ECO:0000256" key="8">
    <source>
        <dbReference type="ARBA" id="ARBA00023136"/>
    </source>
</evidence>
<comment type="function">
    <text evidence="10 11">F(1)F(0) ATP synthase produces ATP from ADP in the presence of a proton or sodium gradient. F-type ATPases consist of two structural domains, F(1) containing the extramembraneous catalytic core and F(0) containing the membrane proton channel, linked together by a central stalk and a peripheral stalk. During catalysis, ATP synthesis in the catalytic domain of F(1) is coupled via a rotary mechanism of the central stalk subunits to proton translocation.</text>
</comment>
<comment type="similarity">
    <text evidence="11 12">Belongs to the ATPase B chain family.</text>
</comment>
<evidence type="ECO:0000313" key="14">
    <source>
        <dbReference type="EMBL" id="ARW59578.1"/>
    </source>
</evidence>
<keyword evidence="3 11" id="KW-0138">CF(0)</keyword>
<evidence type="ECO:0000256" key="3">
    <source>
        <dbReference type="ARBA" id="ARBA00022547"/>
    </source>
</evidence>
<keyword evidence="4 11" id="KW-0812">Transmembrane</keyword>
<keyword evidence="14" id="KW-0150">Chloroplast</keyword>
<evidence type="ECO:0000256" key="10">
    <source>
        <dbReference type="ARBA" id="ARBA00025198"/>
    </source>
</evidence>
<keyword evidence="8 11" id="KW-0472">Membrane</keyword>
<keyword evidence="2 11" id="KW-0813">Transport</keyword>
<comment type="miscellaneous">
    <text evidence="11">In plastids the F-type ATPase is also known as CF(1)CF(0).</text>
</comment>
<comment type="function">
    <text evidence="11">Component of the F(0) channel, it forms part of the peripheral stalk, linking F(1) to F(0).</text>
</comment>
<dbReference type="GO" id="GO:0045259">
    <property type="term" value="C:proton-transporting ATP synthase complex"/>
    <property type="evidence" value="ECO:0007669"/>
    <property type="project" value="UniProtKB-KW"/>
</dbReference>
<dbReference type="EMBL" id="MF101409">
    <property type="protein sequence ID" value="ARW59578.1"/>
    <property type="molecule type" value="Genomic_DNA"/>
</dbReference>
<dbReference type="RefSeq" id="YP_009391434.1">
    <property type="nucleotide sequence ID" value="NC_035258.1"/>
</dbReference>
<keyword evidence="13" id="KW-0175">Coiled coil</keyword>
<keyword evidence="11" id="KW-0793">Thylakoid</keyword>
<evidence type="ECO:0000256" key="4">
    <source>
        <dbReference type="ARBA" id="ARBA00022692"/>
    </source>
</evidence>
<dbReference type="AlphaFoldDB" id="A0A1Z1M0H4"/>
<sequence length="178" mass="20351">MHIFNLLSQQYFLTQISLSSNFLEANVFNIILLLSGLIYVLKEFLGSILSTRQQNVLFAINESEERLNQANIRLSEAEKQITQTQIVIEQIVNEAETTAEKVRHTILEQGTSDIERLTISSKASIKYAEYKVKQEIQKQIISLALAKVKIKLHEHMTSSIQSQIIEKNIMQLEGNFSI</sequence>
<evidence type="ECO:0000256" key="1">
    <source>
        <dbReference type="ARBA" id="ARBA00004167"/>
    </source>
</evidence>
<dbReference type="InterPro" id="IPR002146">
    <property type="entry name" value="ATP_synth_b/b'su_bac/chlpt"/>
</dbReference>
<feature type="coiled-coil region" evidence="13">
    <location>
        <begin position="60"/>
        <end position="94"/>
    </location>
</feature>
<evidence type="ECO:0000256" key="7">
    <source>
        <dbReference type="ARBA" id="ARBA00023065"/>
    </source>
</evidence>
<evidence type="ECO:0000256" key="12">
    <source>
        <dbReference type="RuleBase" id="RU003848"/>
    </source>
</evidence>
<dbReference type="PANTHER" id="PTHR34264">
    <property type="entry name" value="ATP SYNTHASE SUBUNIT B, CHLOROPLASTIC"/>
    <property type="match status" value="1"/>
</dbReference>
<dbReference type="PANTHER" id="PTHR34264:SF3">
    <property type="entry name" value="ATP SYNTHASE SUBUNIT B, CHLOROPLASTIC"/>
    <property type="match status" value="1"/>
</dbReference>
<dbReference type="GeneID" id="33353041"/>
<dbReference type="GO" id="GO:0046933">
    <property type="term" value="F:proton-transporting ATP synthase activity, rotational mechanism"/>
    <property type="evidence" value="ECO:0007669"/>
    <property type="project" value="UniProtKB-UniRule"/>
</dbReference>
<evidence type="ECO:0000256" key="13">
    <source>
        <dbReference type="SAM" id="Coils"/>
    </source>
</evidence>
<keyword evidence="9 11" id="KW-0066">ATP synthesis</keyword>
<organism evidence="14">
    <name type="scientific">Platysiphonia delicata</name>
    <dbReference type="NCBI Taxonomy" id="2006979"/>
    <lineage>
        <taxon>Eukaryota</taxon>
        <taxon>Rhodophyta</taxon>
        <taxon>Florideophyceae</taxon>
        <taxon>Rhodymeniophycidae</taxon>
        <taxon>Ceramiales</taxon>
        <taxon>Delesseriaceae</taxon>
        <taxon>Platysiphonia</taxon>
    </lineage>
</organism>
<comment type="subunit">
    <text evidence="11">F-type ATPases have 2 components, F(1) - the catalytic core - and F(0) - the membrane proton channel. F(1) has five subunits: alpha(3), beta(3), gamma(1), delta(1), epsilon(1). F(0) has four main subunits: a(1), b(1), b'(1) and c(10-14). The alpha and beta chains form an alternating ring which encloses part of the gamma chain. F(1) is attached to F(0) by a central stalk formed by the gamma and epsilon chains, while a peripheral stalk is formed by the delta, b and b' chains.</text>
</comment>
<geneLocation type="chloroplast" evidence="14"/>
<proteinExistence type="inferred from homology"/>
<dbReference type="HAMAP" id="MF_01398">
    <property type="entry name" value="ATP_synth_b_bprime"/>
    <property type="match status" value="1"/>
</dbReference>
<keyword evidence="7 11" id="KW-0406">Ion transport</keyword>
<evidence type="ECO:0000256" key="5">
    <source>
        <dbReference type="ARBA" id="ARBA00022781"/>
    </source>
</evidence>
<evidence type="ECO:0000256" key="11">
    <source>
        <dbReference type="HAMAP-Rule" id="MF_01398"/>
    </source>
</evidence>
<dbReference type="CDD" id="cd06503">
    <property type="entry name" value="ATP-synt_Fo_b"/>
    <property type="match status" value="1"/>
</dbReference>
<keyword evidence="5 11" id="KW-0375">Hydrogen ion transport</keyword>
<keyword evidence="6 11" id="KW-1133">Transmembrane helix</keyword>
<evidence type="ECO:0000256" key="9">
    <source>
        <dbReference type="ARBA" id="ARBA00023310"/>
    </source>
</evidence>
<accession>A0A1Z1M0H4</accession>
<reference evidence="14" key="1">
    <citation type="journal article" date="2017" name="J. Phycol.">
        <title>Analysis of chloroplast genomes and a supermatrix inform reclassification of the Rhodomelaceae (Rhodophyta).</title>
        <authorList>
            <person name="Diaz-Tapia P."/>
            <person name="Maggs C.A."/>
            <person name="West J.A."/>
            <person name="Verbruggen H."/>
        </authorList>
    </citation>
    <scope>NUCLEOTIDE SEQUENCE</scope>
    <source>
        <strain evidence="14">HV1445</strain>
    </source>
</reference>
<name>A0A1Z1M0H4_9FLOR</name>
<dbReference type="GO" id="GO:0009535">
    <property type="term" value="C:chloroplast thylakoid membrane"/>
    <property type="evidence" value="ECO:0007669"/>
    <property type="project" value="UniProtKB-SubCell"/>
</dbReference>